<sequence>MKPAQMFGLSTAANRIKKALSIRQLNAVAFFGSPVYKRVSKYRSSEKTFENTTEQCMQMSTVAKMVQDDDMSLSQLL</sequence>
<organism evidence="1 2">
    <name type="scientific">Romanomermis culicivorax</name>
    <name type="common">Nematode worm</name>
    <dbReference type="NCBI Taxonomy" id="13658"/>
    <lineage>
        <taxon>Eukaryota</taxon>
        <taxon>Metazoa</taxon>
        <taxon>Ecdysozoa</taxon>
        <taxon>Nematoda</taxon>
        <taxon>Enoplea</taxon>
        <taxon>Dorylaimia</taxon>
        <taxon>Mermithida</taxon>
        <taxon>Mermithoidea</taxon>
        <taxon>Mermithidae</taxon>
        <taxon>Romanomermis</taxon>
    </lineage>
</organism>
<evidence type="ECO:0000313" key="1">
    <source>
        <dbReference type="Proteomes" id="UP000887565"/>
    </source>
</evidence>
<name>A0A915IBN8_ROMCU</name>
<keyword evidence="1" id="KW-1185">Reference proteome</keyword>
<proteinExistence type="predicted"/>
<dbReference type="AlphaFoldDB" id="A0A915IBN8"/>
<evidence type="ECO:0000313" key="2">
    <source>
        <dbReference type="WBParaSite" id="nRc.2.0.1.t11594-RA"/>
    </source>
</evidence>
<dbReference type="WBParaSite" id="nRc.2.0.1.t11594-RA">
    <property type="protein sequence ID" value="nRc.2.0.1.t11594-RA"/>
    <property type="gene ID" value="nRc.2.0.1.g11594"/>
</dbReference>
<accession>A0A915IBN8</accession>
<dbReference type="Proteomes" id="UP000887565">
    <property type="component" value="Unplaced"/>
</dbReference>
<protein>
    <submittedName>
        <fullName evidence="2">Uncharacterized protein</fullName>
    </submittedName>
</protein>
<reference evidence="2" key="1">
    <citation type="submission" date="2022-11" db="UniProtKB">
        <authorList>
            <consortium name="WormBaseParasite"/>
        </authorList>
    </citation>
    <scope>IDENTIFICATION</scope>
</reference>